<reference evidence="1" key="2">
    <citation type="journal article" date="2018" name="Nat. Commun.">
        <title>Tailed giant Tupanvirus possesses the most complete translational apparatus of the known virosphere.</title>
        <authorList>
            <person name="Abrahao J."/>
            <person name="Silva L."/>
            <person name="Silva L.S."/>
            <person name="Khalil J.Y.B."/>
            <person name="Rodrigues R."/>
            <person name="Arantes T."/>
            <person name="Assis F."/>
            <person name="Boratto P."/>
            <person name="Andrade M."/>
            <person name="Kroon E.G."/>
            <person name="Ribeiro B."/>
            <person name="Bergier I."/>
            <person name="Seligmann H."/>
            <person name="Ghigo E."/>
            <person name="Colson P."/>
            <person name="Levasseur A."/>
            <person name="Kroemer G."/>
            <person name="Raoult D."/>
            <person name="La Scola B."/>
        </authorList>
    </citation>
    <scope>NUCLEOTIDE SEQUENCE [LARGE SCALE GENOMIC DNA]</scope>
    <source>
        <strain evidence="1">Soda lake</strain>
    </source>
</reference>
<dbReference type="EMBL" id="KY523104">
    <property type="protein sequence ID" value="QKU34762.1"/>
    <property type="molecule type" value="Genomic_DNA"/>
</dbReference>
<protein>
    <submittedName>
        <fullName evidence="1">Putative orfan</fullName>
    </submittedName>
</protein>
<evidence type="ECO:0000313" key="1">
    <source>
        <dbReference type="EMBL" id="QKU34762.1"/>
    </source>
</evidence>
<name>A0A6N1NWY2_9VIRU</name>
<organism evidence="1">
    <name type="scientific">Tupanvirus soda lake</name>
    <dbReference type="NCBI Taxonomy" id="2126985"/>
    <lineage>
        <taxon>Viruses</taxon>
        <taxon>Varidnaviria</taxon>
        <taxon>Bamfordvirae</taxon>
        <taxon>Nucleocytoviricota</taxon>
        <taxon>Megaviricetes</taxon>
        <taxon>Imitervirales</taxon>
        <taxon>Mimiviridae</taxon>
        <taxon>Megamimivirinae</taxon>
        <taxon>Tupanvirus</taxon>
        <taxon>Tupanvirus salinum</taxon>
    </lineage>
</organism>
<proteinExistence type="predicted"/>
<dbReference type="GeneID" id="80518171"/>
<sequence>MLIDILKKNCNCNIGRVCNGQWKTCYGYKWEWVKNGEVIDKPVITIPMEKYQVNR</sequence>
<dbReference type="RefSeq" id="YP_010781407.1">
    <property type="nucleotide sequence ID" value="NC_075039.1"/>
</dbReference>
<dbReference type="KEGG" id="vg:80518171"/>
<reference evidence="1" key="1">
    <citation type="submission" date="2017-01" db="EMBL/GenBank/DDBJ databases">
        <authorList>
            <person name="Assis F.L."/>
            <person name="Abrahao J.S."/>
            <person name="Silva L."/>
            <person name="Khalil J.B."/>
            <person name="Rodrigues R."/>
            <person name="Silva L.S."/>
            <person name="Arantes T."/>
            <person name="Boratto P."/>
            <person name="Andrade M."/>
            <person name="Kroon E.G."/>
            <person name="Ribeiro B."/>
            <person name="Bergier I."/>
            <person name="Seligmann H."/>
            <person name="Ghigo E."/>
            <person name="Colson P."/>
            <person name="Levasseur A."/>
            <person name="Raoult D."/>
            <person name="Scola B.L."/>
        </authorList>
    </citation>
    <scope>NUCLEOTIDE SEQUENCE</scope>
    <source>
        <strain evidence="1">Soda lake</strain>
    </source>
</reference>
<accession>A0A6N1NWY2</accession>